<name>A0A1U7VT83_NICSY</name>
<keyword evidence="2" id="KW-1185">Reference proteome</keyword>
<dbReference type="PANTHER" id="PTHR34482">
    <property type="entry name" value="DNA DAMAGE-INDUCIBLE PROTEIN 1-LIKE"/>
    <property type="match status" value="1"/>
</dbReference>
<evidence type="ECO:0000313" key="3">
    <source>
        <dbReference type="RefSeq" id="XP_009765130.1"/>
    </source>
</evidence>
<reference evidence="3" key="2">
    <citation type="submission" date="2025-08" db="UniProtKB">
        <authorList>
            <consortium name="RefSeq"/>
        </authorList>
    </citation>
    <scope>IDENTIFICATION</scope>
    <source>
        <tissue evidence="3">Leaf</tissue>
    </source>
</reference>
<feature type="compositionally biased region" description="Polar residues" evidence="1">
    <location>
        <begin position="137"/>
        <end position="147"/>
    </location>
</feature>
<evidence type="ECO:0000313" key="2">
    <source>
        <dbReference type="Proteomes" id="UP000189701"/>
    </source>
</evidence>
<proteinExistence type="predicted"/>
<accession>A0A1U7VT83</accession>
<dbReference type="Proteomes" id="UP000189701">
    <property type="component" value="Unplaced"/>
</dbReference>
<protein>
    <submittedName>
        <fullName evidence="3">Uncharacterized protein LOC104216713</fullName>
    </submittedName>
</protein>
<dbReference type="RefSeq" id="XP_009765130.1">
    <property type="nucleotide sequence ID" value="XM_009766828.1"/>
</dbReference>
<sequence>MFISLGCIETQATELIGFRLKSVADNDGKVTRRPEILHYRPFLGHSSKKLSRPSFCLAVRWISSDVKYAPNLILTEREKVGRFIEGLNPHMANDMTSHQDDKSYLQVVNIATHKEAFDKITMKARDNIKKSKRQAPQGKSSTSQGQPRFSYPICPSCSKRHPGKRPLGQKGCFHCHEPSYIKRDCSPLGQAPGKSPTTQASSTGNSIVAVLQFEHLILKLGVVPKEAELMEEAEQPDSMQY</sequence>
<dbReference type="AlphaFoldDB" id="A0A1U7VT83"/>
<gene>
    <name evidence="3" type="primary">LOC104216713</name>
</gene>
<reference evidence="2" key="1">
    <citation type="journal article" date="2013" name="Genome Biol.">
        <title>Reference genomes and transcriptomes of Nicotiana sylvestris and Nicotiana tomentosiformis.</title>
        <authorList>
            <person name="Sierro N."/>
            <person name="Battey J.N."/>
            <person name="Ouadi S."/>
            <person name="Bovet L."/>
            <person name="Goepfert S."/>
            <person name="Bakaher N."/>
            <person name="Peitsch M.C."/>
            <person name="Ivanov N.V."/>
        </authorList>
    </citation>
    <scope>NUCLEOTIDE SEQUENCE [LARGE SCALE GENOMIC DNA]</scope>
</reference>
<evidence type="ECO:0000256" key="1">
    <source>
        <dbReference type="SAM" id="MobiDB-lite"/>
    </source>
</evidence>
<organism evidence="2 3">
    <name type="scientific">Nicotiana sylvestris</name>
    <name type="common">Wood tobacco</name>
    <name type="synonym">South American tobacco</name>
    <dbReference type="NCBI Taxonomy" id="4096"/>
    <lineage>
        <taxon>Eukaryota</taxon>
        <taxon>Viridiplantae</taxon>
        <taxon>Streptophyta</taxon>
        <taxon>Embryophyta</taxon>
        <taxon>Tracheophyta</taxon>
        <taxon>Spermatophyta</taxon>
        <taxon>Magnoliopsida</taxon>
        <taxon>eudicotyledons</taxon>
        <taxon>Gunneridae</taxon>
        <taxon>Pentapetalae</taxon>
        <taxon>asterids</taxon>
        <taxon>lamiids</taxon>
        <taxon>Solanales</taxon>
        <taxon>Solanaceae</taxon>
        <taxon>Nicotianoideae</taxon>
        <taxon>Nicotianeae</taxon>
        <taxon>Nicotiana</taxon>
    </lineage>
</organism>
<feature type="region of interest" description="Disordered" evidence="1">
    <location>
        <begin position="128"/>
        <end position="147"/>
    </location>
</feature>